<dbReference type="WBParaSite" id="maker-unitig_24842-snap-gene-0.1-mRNA-1">
    <property type="protein sequence ID" value="maker-unitig_24842-snap-gene-0.1-mRNA-1"/>
    <property type="gene ID" value="maker-unitig_24842-snap-gene-0.1"/>
</dbReference>
<proteinExistence type="predicted"/>
<name>A0A1I8F8P2_9PLAT</name>
<evidence type="ECO:0000313" key="3">
    <source>
        <dbReference type="WBParaSite" id="maker-unitig_24842-snap-gene-0.1-mRNA-1"/>
    </source>
</evidence>
<evidence type="ECO:0000313" key="2">
    <source>
        <dbReference type="Proteomes" id="UP000095280"/>
    </source>
</evidence>
<keyword evidence="2" id="KW-1185">Reference proteome</keyword>
<sequence length="206" mass="22781">KLASASGQRRQPPAGPSQRPSEAPEEGRLLSWPCARAELPDSALKLLRQALALSALGCEDTERNVESPLSAGETLLQMQERRRRATACFGGEGGDRGRTRRLEFSQLTWSANPAQRTHELLRLRRLPRFASRNLPSCLATSHLPAALLSFLTRRLEQADPLGSSWLSRLLLECFRQILETASSTSFGYGLPSSQSEFQIPARSQLD</sequence>
<evidence type="ECO:0000256" key="1">
    <source>
        <dbReference type="SAM" id="MobiDB-lite"/>
    </source>
</evidence>
<feature type="region of interest" description="Disordered" evidence="1">
    <location>
        <begin position="1"/>
        <end position="27"/>
    </location>
</feature>
<reference evidence="3" key="1">
    <citation type="submission" date="2016-11" db="UniProtKB">
        <authorList>
            <consortium name="WormBaseParasite"/>
        </authorList>
    </citation>
    <scope>IDENTIFICATION</scope>
</reference>
<accession>A0A1I8F8P2</accession>
<dbReference type="Proteomes" id="UP000095280">
    <property type="component" value="Unplaced"/>
</dbReference>
<protein>
    <submittedName>
        <fullName evidence="3">SCAN box domain-containing protein</fullName>
    </submittedName>
</protein>
<dbReference type="AlphaFoldDB" id="A0A1I8F8P2"/>
<organism evidence="2 3">
    <name type="scientific">Macrostomum lignano</name>
    <dbReference type="NCBI Taxonomy" id="282301"/>
    <lineage>
        <taxon>Eukaryota</taxon>
        <taxon>Metazoa</taxon>
        <taxon>Spiralia</taxon>
        <taxon>Lophotrochozoa</taxon>
        <taxon>Platyhelminthes</taxon>
        <taxon>Rhabditophora</taxon>
        <taxon>Macrostomorpha</taxon>
        <taxon>Macrostomida</taxon>
        <taxon>Macrostomidae</taxon>
        <taxon>Macrostomum</taxon>
    </lineage>
</organism>